<proteinExistence type="predicted"/>
<evidence type="ECO:0000313" key="1">
    <source>
        <dbReference type="EMBL" id="VDM79865.1"/>
    </source>
</evidence>
<evidence type="ECO:0000313" key="2">
    <source>
        <dbReference type="Proteomes" id="UP000270094"/>
    </source>
</evidence>
<organism evidence="1 2">
    <name type="scientific">Strongylus vulgaris</name>
    <name type="common">Blood worm</name>
    <dbReference type="NCBI Taxonomy" id="40348"/>
    <lineage>
        <taxon>Eukaryota</taxon>
        <taxon>Metazoa</taxon>
        <taxon>Ecdysozoa</taxon>
        <taxon>Nematoda</taxon>
        <taxon>Chromadorea</taxon>
        <taxon>Rhabditida</taxon>
        <taxon>Rhabditina</taxon>
        <taxon>Rhabditomorpha</taxon>
        <taxon>Strongyloidea</taxon>
        <taxon>Strongylidae</taxon>
        <taxon>Strongylus</taxon>
    </lineage>
</organism>
<sequence>MVWIARHTSAGRIRGGISPVGLTVFDTGAGASPVFVVMLPAERGSREGPYNTSLSPSLCCFQKFRLPVLSKIFLQSCSATGIGYQSLEM</sequence>
<dbReference type="EMBL" id="UYYB01106619">
    <property type="protein sequence ID" value="VDM79865.1"/>
    <property type="molecule type" value="Genomic_DNA"/>
</dbReference>
<keyword evidence="2" id="KW-1185">Reference proteome</keyword>
<name>A0A3P7LAV3_STRVU</name>
<gene>
    <name evidence="1" type="ORF">SVUK_LOCUS14863</name>
</gene>
<dbReference type="Proteomes" id="UP000270094">
    <property type="component" value="Unassembled WGS sequence"/>
</dbReference>
<dbReference type="AlphaFoldDB" id="A0A3P7LAV3"/>
<reference evidence="1 2" key="1">
    <citation type="submission" date="2018-11" db="EMBL/GenBank/DDBJ databases">
        <authorList>
            <consortium name="Pathogen Informatics"/>
        </authorList>
    </citation>
    <scope>NUCLEOTIDE SEQUENCE [LARGE SCALE GENOMIC DNA]</scope>
</reference>
<accession>A0A3P7LAV3</accession>
<protein>
    <submittedName>
        <fullName evidence="1">Uncharacterized protein</fullName>
    </submittedName>
</protein>